<sequence>MRVFCFLKYTLLYFNTETERIQQKNPGWAAGPGGRDRIEDAAGA</sequence>
<organism evidence="2 3">
    <name type="scientific">Heyndrickxia coagulans</name>
    <name type="common">Weizmannia coagulans</name>
    <dbReference type="NCBI Taxonomy" id="1398"/>
    <lineage>
        <taxon>Bacteria</taxon>
        <taxon>Bacillati</taxon>
        <taxon>Bacillota</taxon>
        <taxon>Bacilli</taxon>
        <taxon>Bacillales</taxon>
        <taxon>Bacillaceae</taxon>
        <taxon>Heyndrickxia</taxon>
    </lineage>
</organism>
<keyword evidence="3" id="KW-1185">Reference proteome</keyword>
<reference evidence="3" key="1">
    <citation type="submission" date="2015-01" db="EMBL/GenBank/DDBJ databases">
        <title>Comparative genome analysis of Bacillus coagulans HM-08, Clostridium butyricum HM-68, Bacillus subtilis HM-66 and Bacillus paralicheniformis BL-09.</title>
        <authorList>
            <person name="Zhang H."/>
        </authorList>
    </citation>
    <scope>NUCLEOTIDE SEQUENCE [LARGE SCALE GENOMIC DNA]</scope>
    <source>
        <strain evidence="3">HM-08</strain>
    </source>
</reference>
<proteinExistence type="predicted"/>
<evidence type="ECO:0000256" key="1">
    <source>
        <dbReference type="SAM" id="MobiDB-lite"/>
    </source>
</evidence>
<dbReference type="Proteomes" id="UP000032024">
    <property type="component" value="Chromosome"/>
</dbReference>
<dbReference type="EMBL" id="CP010525">
    <property type="protein sequence ID" value="AJO23969.1"/>
    <property type="molecule type" value="Genomic_DNA"/>
</dbReference>
<feature type="compositionally biased region" description="Basic and acidic residues" evidence="1">
    <location>
        <begin position="34"/>
        <end position="44"/>
    </location>
</feature>
<feature type="region of interest" description="Disordered" evidence="1">
    <location>
        <begin position="25"/>
        <end position="44"/>
    </location>
</feature>
<evidence type="ECO:0000313" key="2">
    <source>
        <dbReference type="EMBL" id="AJO23969.1"/>
    </source>
</evidence>
<name>A0AAN0WDA4_HEYCO</name>
<dbReference type="AlphaFoldDB" id="A0AAN0WDA4"/>
<evidence type="ECO:0000313" key="3">
    <source>
        <dbReference type="Proteomes" id="UP000032024"/>
    </source>
</evidence>
<gene>
    <name evidence="2" type="ORF">SB48_HM08orf05076</name>
</gene>
<protein>
    <submittedName>
        <fullName evidence="2">Uncharacterized protein</fullName>
    </submittedName>
</protein>
<accession>A0AAN0WDA4</accession>